<dbReference type="GO" id="GO:0005694">
    <property type="term" value="C:chromosome"/>
    <property type="evidence" value="ECO:0007669"/>
    <property type="project" value="InterPro"/>
</dbReference>
<dbReference type="EMBL" id="FRAB01000078">
    <property type="protein sequence ID" value="SHL21782.1"/>
    <property type="molecule type" value="Genomic_DNA"/>
</dbReference>
<dbReference type="RefSeq" id="WP_073432849.1">
    <property type="nucleotide sequence ID" value="NZ_CADFGY010000057.1"/>
</dbReference>
<feature type="domain" description="Wadjet protein JetD C-terminal" evidence="1">
    <location>
        <begin position="252"/>
        <end position="331"/>
    </location>
</feature>
<dbReference type="Gene3D" id="3.40.1360.10">
    <property type="match status" value="1"/>
</dbReference>
<organism evidence="3 4">
    <name type="scientific">Paraburkholderia terricola</name>
    <dbReference type="NCBI Taxonomy" id="169427"/>
    <lineage>
        <taxon>Bacteria</taxon>
        <taxon>Pseudomonadati</taxon>
        <taxon>Pseudomonadota</taxon>
        <taxon>Betaproteobacteria</taxon>
        <taxon>Burkholderiales</taxon>
        <taxon>Burkholderiaceae</taxon>
        <taxon>Paraburkholderia</taxon>
    </lineage>
</organism>
<evidence type="ECO:0000259" key="2">
    <source>
        <dbReference type="Pfam" id="PF11795"/>
    </source>
</evidence>
<feature type="domain" description="DUF3322" evidence="2">
    <location>
        <begin position="49"/>
        <end position="190"/>
    </location>
</feature>
<evidence type="ECO:0000313" key="4">
    <source>
        <dbReference type="Proteomes" id="UP000184395"/>
    </source>
</evidence>
<sequence>MDALATTLLTKLLAIGEKVSAGRRIRAASLTASALKRYSESRNLLERESFEAAVRAAEDAGAVELEYEKGLGSDRAIVRITLLQVDALATFLGQPTRRSTTARARASLADWFEIFPVLESILLRWESLYKVRGIGSERAMDWADAAAVIVHMKQDARVCEEDLPIREVSAKLFLDSKRIEQLTAPLDVLLSGDIDAEPRVASDVWAELGLRREDQPVRLAGAVVVRRQRVTALLDTPYGAFSAPTVLGIDGTPAFVLTIENQTTFHSEAKRRADDNVLLIYTAGMPSPAWRAMYERLLAGLPFGTPILHWGDVDEGGFRIAANVAEAARRVGHVLQPYRMNPADVPDDRRRAATSGQAERMRAFAAKAGWAELAVVLAESEFTAEQEVLD</sequence>
<proteinExistence type="predicted"/>
<dbReference type="STRING" id="169427.SAMN05192548_107811"/>
<dbReference type="OrthoDB" id="186173at2"/>
<dbReference type="InterPro" id="IPR024534">
    <property type="entry name" value="JetD_C"/>
</dbReference>
<dbReference type="InterPro" id="IPR024537">
    <property type="entry name" value="DUF3322"/>
</dbReference>
<reference evidence="3 4" key="1">
    <citation type="submission" date="2016-11" db="EMBL/GenBank/DDBJ databases">
        <authorList>
            <person name="Jaros S."/>
            <person name="Januszkiewicz K."/>
            <person name="Wedrychowicz H."/>
        </authorList>
    </citation>
    <scope>NUCLEOTIDE SEQUENCE [LARGE SCALE GENOMIC DNA]</scope>
    <source>
        <strain evidence="3 4">LMG 20594</strain>
    </source>
</reference>
<dbReference type="InterPro" id="IPR036078">
    <property type="entry name" value="Spo11/TopoVI_A_sf"/>
</dbReference>
<dbReference type="AlphaFoldDB" id="A0A1M6YUN1"/>
<dbReference type="GO" id="GO:0003677">
    <property type="term" value="F:DNA binding"/>
    <property type="evidence" value="ECO:0007669"/>
    <property type="project" value="InterPro"/>
</dbReference>
<protein>
    <submittedName>
        <fullName evidence="3">Uncharacterized protein</fullName>
    </submittedName>
</protein>
<dbReference type="SUPFAM" id="SSF56726">
    <property type="entry name" value="DNA topoisomerase IV, alpha subunit"/>
    <property type="match status" value="1"/>
</dbReference>
<accession>A0A1M6YUN1</accession>
<dbReference type="Pfam" id="PF09983">
    <property type="entry name" value="JetD_C"/>
    <property type="match status" value="1"/>
</dbReference>
<evidence type="ECO:0000313" key="3">
    <source>
        <dbReference type="EMBL" id="SHL21782.1"/>
    </source>
</evidence>
<name>A0A1M6YUN1_9BURK</name>
<evidence type="ECO:0000259" key="1">
    <source>
        <dbReference type="Pfam" id="PF09983"/>
    </source>
</evidence>
<dbReference type="Proteomes" id="UP000184395">
    <property type="component" value="Unassembled WGS sequence"/>
</dbReference>
<dbReference type="Pfam" id="PF11795">
    <property type="entry name" value="DUF3322"/>
    <property type="match status" value="1"/>
</dbReference>
<gene>
    <name evidence="3" type="ORF">SAMN05192548_107811</name>
</gene>